<name>A0A8J4X1W2_9TREM</name>
<keyword evidence="4" id="KW-1185">Reference proteome</keyword>
<reference evidence="3" key="1">
    <citation type="submission" date="2019-05" db="EMBL/GenBank/DDBJ databases">
        <title>Annotation for the trematode Paragonimus heterotremus.</title>
        <authorList>
            <person name="Choi Y.-J."/>
        </authorList>
    </citation>
    <scope>NUCLEOTIDE SEQUENCE</scope>
    <source>
        <strain evidence="3">LC</strain>
    </source>
</reference>
<proteinExistence type="predicted"/>
<gene>
    <name evidence="3" type="ORF">PHET_02611</name>
</gene>
<dbReference type="SMART" id="SM00741">
    <property type="entry name" value="SapB"/>
    <property type="match status" value="2"/>
</dbReference>
<dbReference type="InterPro" id="IPR011001">
    <property type="entry name" value="Saposin-like"/>
</dbReference>
<accession>A0A8J4X1W2</accession>
<feature type="domain" description="Saposin B-type" evidence="2">
    <location>
        <begin position="93"/>
        <end position="172"/>
    </location>
</feature>
<dbReference type="Proteomes" id="UP000748531">
    <property type="component" value="Unassembled WGS sequence"/>
</dbReference>
<dbReference type="Gene3D" id="1.10.225.10">
    <property type="entry name" value="Saposin-like"/>
    <property type="match status" value="2"/>
</dbReference>
<dbReference type="PANTHER" id="PTHR11480">
    <property type="entry name" value="SAPOSIN-RELATED"/>
    <property type="match status" value="1"/>
</dbReference>
<evidence type="ECO:0000313" key="3">
    <source>
        <dbReference type="EMBL" id="KAF5403912.1"/>
    </source>
</evidence>
<keyword evidence="1" id="KW-1015">Disulfide bond</keyword>
<dbReference type="AlphaFoldDB" id="A0A8J4X1W2"/>
<dbReference type="OrthoDB" id="10364466at2759"/>
<sequence>MFCLLRKSLACEFCTELMGNLSKLLQSNITQGLVSGILYGICKQIQGNCTIFVNDEFNTYLYSFSQGEAFKWLCGTVFGACPLMQPPNYMLRNLLSCDICLKMVTFAKNVTATEASVQRLKARFQAICDLSVSYSAECKGQLDSLFPVYMMQLQLASSENLCQMLQICPNCALNNTLPNVNVTMGPGSDDTNFSTEMSNSEG</sequence>
<dbReference type="SUPFAM" id="SSF47862">
    <property type="entry name" value="Saposin"/>
    <property type="match status" value="2"/>
</dbReference>
<dbReference type="InterPro" id="IPR008139">
    <property type="entry name" value="SaposinB_dom"/>
</dbReference>
<evidence type="ECO:0000313" key="4">
    <source>
        <dbReference type="Proteomes" id="UP000748531"/>
    </source>
</evidence>
<protein>
    <recommendedName>
        <fullName evidence="2">Saposin B-type domain-containing protein</fullName>
    </recommendedName>
</protein>
<dbReference type="EMBL" id="LUCH01000979">
    <property type="protein sequence ID" value="KAF5403912.1"/>
    <property type="molecule type" value="Genomic_DNA"/>
</dbReference>
<evidence type="ECO:0000259" key="2">
    <source>
        <dbReference type="PROSITE" id="PS50015"/>
    </source>
</evidence>
<comment type="caution">
    <text evidence="3">The sequence shown here is derived from an EMBL/GenBank/DDBJ whole genome shotgun (WGS) entry which is preliminary data.</text>
</comment>
<dbReference type="PROSITE" id="PS50015">
    <property type="entry name" value="SAP_B"/>
    <property type="match status" value="1"/>
</dbReference>
<evidence type="ECO:0000256" key="1">
    <source>
        <dbReference type="ARBA" id="ARBA00023157"/>
    </source>
</evidence>
<dbReference type="InterPro" id="IPR051428">
    <property type="entry name" value="Sphingo_Act-Surfact_Prot"/>
</dbReference>
<organism evidence="3 4">
    <name type="scientific">Paragonimus heterotremus</name>
    <dbReference type="NCBI Taxonomy" id="100268"/>
    <lineage>
        <taxon>Eukaryota</taxon>
        <taxon>Metazoa</taxon>
        <taxon>Spiralia</taxon>
        <taxon>Lophotrochozoa</taxon>
        <taxon>Platyhelminthes</taxon>
        <taxon>Trematoda</taxon>
        <taxon>Digenea</taxon>
        <taxon>Plagiorchiida</taxon>
        <taxon>Troglotremata</taxon>
        <taxon>Troglotrematidae</taxon>
        <taxon>Paragonimus</taxon>
    </lineage>
</organism>